<organism evidence="1 2">
    <name type="scientific">Thiorhodovibrio frisius</name>
    <dbReference type="NCBI Taxonomy" id="631362"/>
    <lineage>
        <taxon>Bacteria</taxon>
        <taxon>Pseudomonadati</taxon>
        <taxon>Pseudomonadota</taxon>
        <taxon>Gammaproteobacteria</taxon>
        <taxon>Chromatiales</taxon>
        <taxon>Chromatiaceae</taxon>
        <taxon>Thiorhodovibrio</taxon>
    </lineage>
</organism>
<dbReference type="AlphaFoldDB" id="H8Z591"/>
<evidence type="ECO:0000313" key="2">
    <source>
        <dbReference type="Proteomes" id="UP000002964"/>
    </source>
</evidence>
<gene>
    <name evidence="1" type="ORF">Thi970DRAFT_04136</name>
</gene>
<keyword evidence="2" id="KW-1185">Reference proteome</keyword>
<dbReference type="Proteomes" id="UP000002964">
    <property type="component" value="Unassembled WGS sequence"/>
</dbReference>
<dbReference type="EMBL" id="JH603170">
    <property type="protein sequence ID" value="EIC20498.1"/>
    <property type="molecule type" value="Genomic_DNA"/>
</dbReference>
<protein>
    <submittedName>
        <fullName evidence="1">Uncharacterized protein</fullName>
    </submittedName>
</protein>
<dbReference type="RefSeq" id="WP_009150901.1">
    <property type="nucleotide sequence ID" value="NZ_CP121471.1"/>
</dbReference>
<reference evidence="1 2" key="2">
    <citation type="submission" date="2011-11" db="EMBL/GenBank/DDBJ databases">
        <authorList>
            <consortium name="US DOE Joint Genome Institute"/>
            <person name="Lucas S."/>
            <person name="Han J."/>
            <person name="Lapidus A."/>
            <person name="Cheng J.-F."/>
            <person name="Goodwin L."/>
            <person name="Pitluck S."/>
            <person name="Peters L."/>
            <person name="Ovchinnikova G."/>
            <person name="Zhang X."/>
            <person name="Detter J.C."/>
            <person name="Han C."/>
            <person name="Tapia R."/>
            <person name="Land M."/>
            <person name="Hauser L."/>
            <person name="Kyrpides N."/>
            <person name="Ivanova N."/>
            <person name="Pagani I."/>
            <person name="Vogl K."/>
            <person name="Liu Z."/>
            <person name="Overmann J."/>
            <person name="Frigaard N.-U."/>
            <person name="Bryant D."/>
            <person name="Woyke T."/>
        </authorList>
    </citation>
    <scope>NUCLEOTIDE SEQUENCE [LARGE SCALE GENOMIC DNA]</scope>
    <source>
        <strain evidence="1 2">970</strain>
    </source>
</reference>
<proteinExistence type="predicted"/>
<evidence type="ECO:0000313" key="1">
    <source>
        <dbReference type="EMBL" id="EIC20498.1"/>
    </source>
</evidence>
<accession>H8Z591</accession>
<name>H8Z591_9GAMM</name>
<dbReference type="HOGENOM" id="CLU_3158886_0_0_6"/>
<reference evidence="2" key="1">
    <citation type="submission" date="2011-06" db="EMBL/GenBank/DDBJ databases">
        <authorList>
            <consortium name="US DOE Joint Genome Institute (JGI-PGF)"/>
            <person name="Lucas S."/>
            <person name="Han J."/>
            <person name="Lapidus A."/>
            <person name="Cheng J.-F."/>
            <person name="Goodwin L."/>
            <person name="Pitluck S."/>
            <person name="Peters L."/>
            <person name="Land M.L."/>
            <person name="Hauser L."/>
            <person name="Vogl K."/>
            <person name="Liu Z."/>
            <person name="Overmann J."/>
            <person name="Frigaard N.-U."/>
            <person name="Bryant D.A."/>
            <person name="Woyke T.J."/>
        </authorList>
    </citation>
    <scope>NUCLEOTIDE SEQUENCE [LARGE SCALE GENOMIC DNA]</scope>
    <source>
        <strain evidence="2">970</strain>
    </source>
</reference>
<sequence length="48" mass="5286">MPHLIAEHRVNPDFDDGLWAAVDVDVARYEVADPNTVVSGLLWKGAPQ</sequence>